<dbReference type="InterPro" id="IPR016181">
    <property type="entry name" value="Acyl_CoA_acyltransferase"/>
</dbReference>
<evidence type="ECO:0000313" key="3">
    <source>
        <dbReference type="Proteomes" id="UP000185003"/>
    </source>
</evidence>
<dbReference type="RefSeq" id="WP_074238277.1">
    <property type="nucleotide sequence ID" value="NZ_FSRA01000001.1"/>
</dbReference>
<dbReference type="EMBL" id="FSRA01000001">
    <property type="protein sequence ID" value="SIN74675.1"/>
    <property type="molecule type" value="Genomic_DNA"/>
</dbReference>
<feature type="domain" description="N-acetyltransferase" evidence="1">
    <location>
        <begin position="1"/>
        <end position="169"/>
    </location>
</feature>
<dbReference type="AlphaFoldDB" id="A0A1N6DV56"/>
<dbReference type="GO" id="GO:0016747">
    <property type="term" value="F:acyltransferase activity, transferring groups other than amino-acyl groups"/>
    <property type="evidence" value="ECO:0007669"/>
    <property type="project" value="InterPro"/>
</dbReference>
<accession>A0A1N6DV56</accession>
<dbReference type="PROSITE" id="PS51186">
    <property type="entry name" value="GNAT"/>
    <property type="match status" value="1"/>
</dbReference>
<dbReference type="Gene3D" id="3.40.630.30">
    <property type="match status" value="1"/>
</dbReference>
<evidence type="ECO:0000259" key="1">
    <source>
        <dbReference type="PROSITE" id="PS51186"/>
    </source>
</evidence>
<dbReference type="Proteomes" id="UP000185003">
    <property type="component" value="Unassembled WGS sequence"/>
</dbReference>
<evidence type="ECO:0000313" key="2">
    <source>
        <dbReference type="EMBL" id="SIN74675.1"/>
    </source>
</evidence>
<keyword evidence="3" id="KW-1185">Reference proteome</keyword>
<dbReference type="InterPro" id="IPR000182">
    <property type="entry name" value="GNAT_dom"/>
</dbReference>
<keyword evidence="2" id="KW-0808">Transferase</keyword>
<organism evidence="2 3">
    <name type="scientific">Chitinophaga niabensis</name>
    <dbReference type="NCBI Taxonomy" id="536979"/>
    <lineage>
        <taxon>Bacteria</taxon>
        <taxon>Pseudomonadati</taxon>
        <taxon>Bacteroidota</taxon>
        <taxon>Chitinophagia</taxon>
        <taxon>Chitinophagales</taxon>
        <taxon>Chitinophagaceae</taxon>
        <taxon>Chitinophaga</taxon>
    </lineage>
</organism>
<dbReference type="Pfam" id="PF00583">
    <property type="entry name" value="Acetyltransf_1"/>
    <property type="match status" value="1"/>
</dbReference>
<dbReference type="STRING" id="536979.SAMN04488055_1104"/>
<sequence>MEFVQSTEKDLGIIFGLYDDAVVFQKTVSNKHWKQFDREMVITEIKEGRQWKIIDNGGVACIFVVAYSDPFIWGERGHGKAIYIHRIVTNPSFRGGNYVKAIVAWASQHAKETGNTYIRMDTWGDNARLIEYYTSCGFNFLGVFAPDDISQLPKHYSDITLAFFEMEVK</sequence>
<gene>
    <name evidence="2" type="ORF">SAMN04488055_1104</name>
</gene>
<name>A0A1N6DV56_9BACT</name>
<proteinExistence type="predicted"/>
<dbReference type="CDD" id="cd04301">
    <property type="entry name" value="NAT_SF"/>
    <property type="match status" value="1"/>
</dbReference>
<reference evidence="2 3" key="1">
    <citation type="submission" date="2016-11" db="EMBL/GenBank/DDBJ databases">
        <authorList>
            <person name="Jaros S."/>
            <person name="Januszkiewicz K."/>
            <person name="Wedrychowicz H."/>
        </authorList>
    </citation>
    <scope>NUCLEOTIDE SEQUENCE [LARGE SCALE GENOMIC DNA]</scope>
    <source>
        <strain evidence="2 3">DSM 24787</strain>
    </source>
</reference>
<protein>
    <submittedName>
        <fullName evidence="2">Acetyltransferase (GNAT) family protein</fullName>
    </submittedName>
</protein>
<dbReference type="SUPFAM" id="SSF55729">
    <property type="entry name" value="Acyl-CoA N-acyltransferases (Nat)"/>
    <property type="match status" value="1"/>
</dbReference>
<dbReference type="OrthoDB" id="758560at2"/>